<evidence type="ECO:0000256" key="4">
    <source>
        <dbReference type="ARBA" id="ARBA00022679"/>
    </source>
</evidence>
<name>A0ABP9RKM6_9GAMM</name>
<evidence type="ECO:0000256" key="2">
    <source>
        <dbReference type="ARBA" id="ARBA00011900"/>
    </source>
</evidence>
<feature type="domain" description="DNA methylase adenine-specific" evidence="9">
    <location>
        <begin position="361"/>
        <end position="470"/>
    </location>
</feature>
<dbReference type="SUPFAM" id="SSF53335">
    <property type="entry name" value="S-adenosyl-L-methionine-dependent methyltransferases"/>
    <property type="match status" value="1"/>
</dbReference>
<dbReference type="PRINTS" id="PR00507">
    <property type="entry name" value="N12N6MTFRASE"/>
</dbReference>
<dbReference type="PROSITE" id="PS00092">
    <property type="entry name" value="N6_MTASE"/>
    <property type="match status" value="1"/>
</dbReference>
<evidence type="ECO:0000256" key="5">
    <source>
        <dbReference type="ARBA" id="ARBA00022691"/>
    </source>
</evidence>
<dbReference type="GO" id="GO:0032259">
    <property type="term" value="P:methylation"/>
    <property type="evidence" value="ECO:0007669"/>
    <property type="project" value="UniProtKB-KW"/>
</dbReference>
<evidence type="ECO:0000259" key="10">
    <source>
        <dbReference type="Pfam" id="PF12161"/>
    </source>
</evidence>
<organism evidence="11 12">
    <name type="scientific">Modicisalibacter zincidurans</name>
    <dbReference type="NCBI Taxonomy" id="1178777"/>
    <lineage>
        <taxon>Bacteria</taxon>
        <taxon>Pseudomonadati</taxon>
        <taxon>Pseudomonadota</taxon>
        <taxon>Gammaproteobacteria</taxon>
        <taxon>Oceanospirillales</taxon>
        <taxon>Halomonadaceae</taxon>
        <taxon>Modicisalibacter</taxon>
    </lineage>
</organism>
<dbReference type="PANTHER" id="PTHR42933:SF3">
    <property type="entry name" value="TYPE I RESTRICTION ENZYME MJAVIII METHYLASE SUBUNIT"/>
    <property type="match status" value="1"/>
</dbReference>
<comment type="catalytic activity">
    <reaction evidence="7">
        <text>a 2'-deoxyadenosine in DNA + S-adenosyl-L-methionine = an N(6)-methyl-2'-deoxyadenosine in DNA + S-adenosyl-L-homocysteine + H(+)</text>
        <dbReference type="Rhea" id="RHEA:15197"/>
        <dbReference type="Rhea" id="RHEA-COMP:12418"/>
        <dbReference type="Rhea" id="RHEA-COMP:12419"/>
        <dbReference type="ChEBI" id="CHEBI:15378"/>
        <dbReference type="ChEBI" id="CHEBI:57856"/>
        <dbReference type="ChEBI" id="CHEBI:59789"/>
        <dbReference type="ChEBI" id="CHEBI:90615"/>
        <dbReference type="ChEBI" id="CHEBI:90616"/>
        <dbReference type="EC" id="2.1.1.72"/>
    </reaction>
</comment>
<dbReference type="InterPro" id="IPR002052">
    <property type="entry name" value="DNA_methylase_N6_adenine_CS"/>
</dbReference>
<protein>
    <recommendedName>
        <fullName evidence="2">site-specific DNA-methyltransferase (adenine-specific)</fullName>
        <ecNumber evidence="2">2.1.1.72</ecNumber>
    </recommendedName>
</protein>
<dbReference type="EMBL" id="BAABKI010000045">
    <property type="protein sequence ID" value="GAA5179171.1"/>
    <property type="molecule type" value="Genomic_DNA"/>
</dbReference>
<dbReference type="RefSeq" id="WP_031385177.1">
    <property type="nucleotide sequence ID" value="NZ_BAABKI010000045.1"/>
</dbReference>
<reference evidence="12" key="1">
    <citation type="journal article" date="2019" name="Int. J. Syst. Evol. Microbiol.">
        <title>The Global Catalogue of Microorganisms (GCM) 10K type strain sequencing project: providing services to taxonomists for standard genome sequencing and annotation.</title>
        <authorList>
            <consortium name="The Broad Institute Genomics Platform"/>
            <consortium name="The Broad Institute Genome Sequencing Center for Infectious Disease"/>
            <person name="Wu L."/>
            <person name="Ma J."/>
        </authorList>
    </citation>
    <scope>NUCLEOTIDE SEQUENCE [LARGE SCALE GENOMIC DNA]</scope>
    <source>
        <strain evidence="12">JCM 18472</strain>
    </source>
</reference>
<evidence type="ECO:0000256" key="8">
    <source>
        <dbReference type="SAM" id="MobiDB-lite"/>
    </source>
</evidence>
<dbReference type="Pfam" id="PF02384">
    <property type="entry name" value="N6_Mtase"/>
    <property type="match status" value="2"/>
</dbReference>
<keyword evidence="3 11" id="KW-0489">Methyltransferase</keyword>
<comment type="similarity">
    <text evidence="1">Belongs to the N(4)/N(6)-methyltransferase family.</text>
</comment>
<dbReference type="Gene3D" id="3.40.50.150">
    <property type="entry name" value="Vaccinia Virus protein VP39"/>
    <property type="match status" value="1"/>
</dbReference>
<evidence type="ECO:0000313" key="11">
    <source>
        <dbReference type="EMBL" id="GAA5179171.1"/>
    </source>
</evidence>
<dbReference type="InterPro" id="IPR029063">
    <property type="entry name" value="SAM-dependent_MTases_sf"/>
</dbReference>
<dbReference type="PANTHER" id="PTHR42933">
    <property type="entry name" value="SLR6095 PROTEIN"/>
    <property type="match status" value="1"/>
</dbReference>
<evidence type="ECO:0000256" key="3">
    <source>
        <dbReference type="ARBA" id="ARBA00022603"/>
    </source>
</evidence>
<evidence type="ECO:0000313" key="12">
    <source>
        <dbReference type="Proteomes" id="UP001500074"/>
    </source>
</evidence>
<keyword evidence="4" id="KW-0808">Transferase</keyword>
<keyword evidence="5" id="KW-0949">S-adenosyl-L-methionine</keyword>
<keyword evidence="12" id="KW-1185">Reference proteome</keyword>
<evidence type="ECO:0000256" key="1">
    <source>
        <dbReference type="ARBA" id="ARBA00006594"/>
    </source>
</evidence>
<dbReference type="Proteomes" id="UP001500074">
    <property type="component" value="Unassembled WGS sequence"/>
</dbReference>
<dbReference type="InterPro" id="IPR022749">
    <property type="entry name" value="D12N6_MeTrfase_N"/>
</dbReference>
<evidence type="ECO:0000256" key="7">
    <source>
        <dbReference type="ARBA" id="ARBA00047942"/>
    </source>
</evidence>
<evidence type="ECO:0000256" key="6">
    <source>
        <dbReference type="ARBA" id="ARBA00022747"/>
    </source>
</evidence>
<dbReference type="CDD" id="cd02440">
    <property type="entry name" value="AdoMet_MTases"/>
    <property type="match status" value="1"/>
</dbReference>
<dbReference type="InterPro" id="IPR051537">
    <property type="entry name" value="DNA_Adenine_Mtase"/>
</dbReference>
<dbReference type="InterPro" id="IPR003356">
    <property type="entry name" value="DNA_methylase_A-5"/>
</dbReference>
<comment type="caution">
    <text evidence="11">The sequence shown here is derived from an EMBL/GenBank/DDBJ whole genome shotgun (WGS) entry which is preliminary data.</text>
</comment>
<proteinExistence type="inferred from homology"/>
<evidence type="ECO:0000259" key="9">
    <source>
        <dbReference type="Pfam" id="PF02384"/>
    </source>
</evidence>
<feature type="domain" description="DNA methylase adenine-specific" evidence="9">
    <location>
        <begin position="155"/>
        <end position="336"/>
    </location>
</feature>
<dbReference type="Pfam" id="PF12161">
    <property type="entry name" value="HsdM_N"/>
    <property type="match status" value="1"/>
</dbReference>
<gene>
    <name evidence="11" type="ORF">GCM10023342_30580</name>
</gene>
<sequence length="682" mass="76753">MSTESHSQTAAFIWSVADLLRGDFRQSQYGRIILPFTLLRRLECVLEPTKVQVLDAAQEHVSKPEAVREKLLLRAASQPFFNASPLSLATLSDTQPADDLMSYVQAFSQDAREIFEHFHFEEFVQQLSASNLLYQVMQRFASIDLHPQRISNYGMGVIFEELIRKFAESSNDTAGEHFTPRDVVHLTTSLALTGRDDKLRPHRIVTVYDPTAGTGGFLSESDEYVQQVSENVTVSLHGQELNPESYAICKADMLIKGQDVSQIKLGNTLSDDQLAGEKFDFMLANPPFGVEWKKVQKQVTDEHKQRGYDGRFGPGLPRVSDGSLLFLMHLVSKMRDVQGRTSAAEGRMPGAADPREDGGSRIGIILNGSPLFTGGAGSGESEIRRYLLQHDLVEAIVALPTDMFYNTGIATYVWILSNSKPDERRGKVQLINATERYSKMRKSLGSKRQFIDDRNIEEIVRLFGVFEETEESKIFPVEAFGYRRITVERPLRLNFQASPERIGKLLDEKPLQKLDEAEQQAILTACRSLDGDTTLYRNRDAFTKALKAALKAELQQEHVKLGAPALKAVLNALSERDSEADICTNKNGNPEPDTSLRDFENVPLDESVFDYFKREVQPHVPDAWIDEGKRDELDGRIGIVGFEIPFNRHFYTFVPPRPLDEIDADLKACTDRIKAMIEELSA</sequence>
<dbReference type="EC" id="2.1.1.72" evidence="2"/>
<accession>A0ABP9RKM6</accession>
<dbReference type="GO" id="GO:0008168">
    <property type="term" value="F:methyltransferase activity"/>
    <property type="evidence" value="ECO:0007669"/>
    <property type="project" value="UniProtKB-KW"/>
</dbReference>
<feature type="region of interest" description="Disordered" evidence="8">
    <location>
        <begin position="340"/>
        <end position="359"/>
    </location>
</feature>
<feature type="domain" description="N6 adenine-specific DNA methyltransferase N-terminal" evidence="10">
    <location>
        <begin position="10"/>
        <end position="140"/>
    </location>
</feature>
<keyword evidence="6" id="KW-0680">Restriction system</keyword>